<name>A0ABS9NJG9_9NEIS</name>
<proteinExistence type="predicted"/>
<gene>
    <name evidence="2" type="ORF">MB824_00235</name>
</gene>
<keyword evidence="1" id="KW-1133">Transmembrane helix</keyword>
<feature type="transmembrane region" description="Helical" evidence="1">
    <location>
        <begin position="107"/>
        <end position="124"/>
    </location>
</feature>
<comment type="caution">
    <text evidence="2">The sequence shown here is derived from an EMBL/GenBank/DDBJ whole genome shotgun (WGS) entry which is preliminary data.</text>
</comment>
<dbReference type="PANTHER" id="PTHR39594:SF1">
    <property type="entry name" value="PROTEIN YCHQ"/>
    <property type="match status" value="1"/>
</dbReference>
<dbReference type="InterPro" id="IPR007360">
    <property type="entry name" value="SirB"/>
</dbReference>
<dbReference type="Proteomes" id="UP001298424">
    <property type="component" value="Unassembled WGS sequence"/>
</dbReference>
<keyword evidence="1" id="KW-0472">Membrane</keyword>
<evidence type="ECO:0000256" key="1">
    <source>
        <dbReference type="SAM" id="Phobius"/>
    </source>
</evidence>
<evidence type="ECO:0000313" key="2">
    <source>
        <dbReference type="EMBL" id="MCG6502934.1"/>
    </source>
</evidence>
<protein>
    <submittedName>
        <fullName evidence="2">SirB2 family protein</fullName>
    </submittedName>
</protein>
<sequence>MGELAEFYLDTKQLHHVIIIISLTLFNLRFWLKIWRPDKPLNVWLRYIPHINDTLLLFTGMMLMAITAASPFGNARWLAYKLLLVVVYVVLGFVCTKNPPRSLKSNLAYIAATATVLVIIWLAHCKLANGCSLFAGWYWHWK</sequence>
<dbReference type="RefSeq" id="WP_238744809.1">
    <property type="nucleotide sequence ID" value="NZ_JAKOOW010000001.1"/>
</dbReference>
<dbReference type="PIRSF" id="PIRSF005610">
    <property type="entry name" value="SirB"/>
    <property type="match status" value="1"/>
</dbReference>
<feature type="transmembrane region" description="Helical" evidence="1">
    <location>
        <begin position="14"/>
        <end position="32"/>
    </location>
</feature>
<feature type="transmembrane region" description="Helical" evidence="1">
    <location>
        <begin position="53"/>
        <end position="72"/>
    </location>
</feature>
<dbReference type="PANTHER" id="PTHR39594">
    <property type="entry name" value="PROTEIN YCHQ"/>
    <property type="match status" value="1"/>
</dbReference>
<keyword evidence="3" id="KW-1185">Reference proteome</keyword>
<evidence type="ECO:0000313" key="3">
    <source>
        <dbReference type="Proteomes" id="UP001298424"/>
    </source>
</evidence>
<feature type="transmembrane region" description="Helical" evidence="1">
    <location>
        <begin position="78"/>
        <end position="95"/>
    </location>
</feature>
<reference evidence="2 3" key="1">
    <citation type="submission" date="2022-02" db="EMBL/GenBank/DDBJ databases">
        <title>Genome sequence data of Kingella unionensis sp. nov. strain CICC 24913 (CCUG 75125).</title>
        <authorList>
            <person name="Xiao M."/>
        </authorList>
    </citation>
    <scope>NUCLEOTIDE SEQUENCE [LARGE SCALE GENOMIC DNA]</scope>
    <source>
        <strain evidence="2 3">CICC 24913</strain>
    </source>
</reference>
<dbReference type="Pfam" id="PF04247">
    <property type="entry name" value="SirB"/>
    <property type="match status" value="1"/>
</dbReference>
<accession>A0ABS9NJG9</accession>
<dbReference type="EMBL" id="JAKOOW010000001">
    <property type="protein sequence ID" value="MCG6502934.1"/>
    <property type="molecule type" value="Genomic_DNA"/>
</dbReference>
<organism evidence="2 3">
    <name type="scientific">Kingella pumchi</name>
    <dbReference type="NCBI Taxonomy" id="2779506"/>
    <lineage>
        <taxon>Bacteria</taxon>
        <taxon>Pseudomonadati</taxon>
        <taxon>Pseudomonadota</taxon>
        <taxon>Betaproteobacteria</taxon>
        <taxon>Neisseriales</taxon>
        <taxon>Neisseriaceae</taxon>
        <taxon>Kingella</taxon>
    </lineage>
</organism>
<keyword evidence="1" id="KW-0812">Transmembrane</keyword>